<proteinExistence type="predicted"/>
<dbReference type="Pfam" id="PF17802">
    <property type="entry name" value="SpaA"/>
    <property type="match status" value="1"/>
</dbReference>
<feature type="domain" description="CNA-B" evidence="9">
    <location>
        <begin position="1432"/>
        <end position="1511"/>
    </location>
</feature>
<dbReference type="Proteomes" id="UP001348492">
    <property type="component" value="Chromosome"/>
</dbReference>
<evidence type="ECO:0000256" key="7">
    <source>
        <dbReference type="SAM" id="Phobius"/>
    </source>
</evidence>
<feature type="domain" description="CNA-B" evidence="9">
    <location>
        <begin position="1520"/>
        <end position="1602"/>
    </location>
</feature>
<evidence type="ECO:0000256" key="6">
    <source>
        <dbReference type="SAM" id="MobiDB-lite"/>
    </source>
</evidence>
<organism evidence="11 12">
    <name type="scientific">Terrisporobacter glycolicus ATCC 14880 = DSM 1288</name>
    <dbReference type="NCBI Taxonomy" id="1121315"/>
    <lineage>
        <taxon>Bacteria</taxon>
        <taxon>Bacillati</taxon>
        <taxon>Bacillota</taxon>
        <taxon>Clostridia</taxon>
        <taxon>Peptostreptococcales</taxon>
        <taxon>Peptostreptococcaceae</taxon>
        <taxon>Terrisporobacter</taxon>
    </lineage>
</organism>
<dbReference type="CDD" id="cd00222">
    <property type="entry name" value="CollagenBindB"/>
    <property type="match status" value="13"/>
</dbReference>
<feature type="domain" description="CNA-B" evidence="9">
    <location>
        <begin position="808"/>
        <end position="890"/>
    </location>
</feature>
<keyword evidence="7" id="KW-0812">Transmembrane</keyword>
<evidence type="ECO:0000259" key="8">
    <source>
        <dbReference type="Pfam" id="PF05737"/>
    </source>
</evidence>
<sequence>MKQKKKSIFGIFMAAIMVLNLIMPNMSAYAENRQVGRDISSTNVAQLLVSPSKIDDGGSATVRLEFDENGGNISEGDTIHITWGSSGQAYLSGYKDTIPLIIQGKEVAKAVITNSEATITFNSKVNNLDDVEGWIEFKVLGRNLTSTSGEDTKTVSIQSGSKRAEVSIHKGASGTNSVFYYKTGDIQSDDIDHVRWFLAINNEKAHVDENIRIEDMIQPGQVLEPDSFRIDVDGYRPNSYYGDNAIENFERDYPGSSIRVNVSSGEITVHIPRGYASLNNFIIMYKTKITNKKQDKFENNTKAWYKENNQPAVRGKDFNFSVANIHSDGGITGTVKGELKIFKSISGTQVGIPNVKFELKRKDGGVIKGNEKVIQLVTDEKGVANVKKLPVAEYIVKEISAPQWIKFDPLESKEITFAVKDTDTEGTLLNIENNKKLIDVKATKIWDGGPTEKPTIYFKLYRSVGDDTTSKEVTNTEIKSLPNGTSQVTWNNLDKTDDNGKTYNYFVKEVNKDGKDFTPNGYVKSEKDLTVTNTYNEKTNIDVTKKWIGKASESVTVNLMADGKKVESQILNEGNGWKYTFSNLEKYKDGKEINYTVEETPIDGYKVEITGDVNKGFVITNTNTEKISIPVNKVWVGKAGKEAEVTLLADGKEKETIKLTEEKGWKDTFTELPKYDEKTGKEINYTLAEKSLEGYSSVITGTVETGFTVTNTITGKTSVGVTKKWIGKAADSVTVNLMADGKKVESQILNQGNEWQYTFTNLEKYKDGKEINYTVKETPIDGYKSEITGDMNSGFEIKNTNIEKISIPVNKVWVGKAGKEAEVTLLADGKEKETIKLTEEKGWKDTFTELSKYDEVTGKEINYTLKEKAQEGYSSVVTGTSETGFTVTNTITGKTSVGVTKKWIGKSSDSVTVNLMADGKKVDSQILNQGNEWQYTFSNLEKYKDGKEINYTVEEINIDGYKSEITGNMSSGFVITNTNTEKISIPVNKVWIGKAGKEAEITLLAGNVEKETIKLTAQTNWKHTFTELPKYDEATGEEINYKLVEKSLDGYSSVITGTSETGFTVTNTITGKTSVGVTKEWVGKASDSITVNLMADGKKIESQILNEGNEWQYTFSNLEKYKDGKEINYTVEEIAVDGYKTEITGNMNSGFVIKNINTEKISIPVNKVWIGKAGKEAEVRLLADNVEKETAKLTEQTNWKHTFTELPKYDEVTGKEINYTVEEKSLENYSSAITGTSETGFTVTNTITGKTSVGVTKKWVGKASDSVTVNLMADGNKLESQVLNDGNGWKYTFSNLEKYKNGKEINYTVEEIAVDGYKTEITGNMNSGFVITNTNTEKISIPVNKVWVGKAGKEAEVTLLAGDVEKETIKLTAQTNWKHTFTDLPKYDEVTGEEINYTLVEKAQEGYSSVITGTSETGFTVTNTITGKTSVGVTKKWIGKASDSVIITLMSDGKMIGSQILNERNNWQYTFTNLEKYKDGKEINYTVGEAPIDGYKSEITGDMNSGFVVKNINTEKISIPVNKVWVGKAGKEAEVTLLADNLEKETIKLTEETKWKHTFTELPKYNEVTGEEINYTLVEKAQEGYSSVITGSAQTGFTVTNTITGKTSVGVTKVWKGGEEKNITVILLANGEEIQRKQLSKEENWQYTFSNLEKYKDGKEINYTVKEVAVEGYDSTITGSVDEGYLITNTKKGTSSNGNLNNNDPNSSNNNTNGNNTNSSNNNNNTTTPATGDSANILFYLVILLSSIVIIFVIQRKKNTKS</sequence>
<feature type="domain" description="CNA-B" evidence="9">
    <location>
        <begin position="630"/>
        <end position="712"/>
    </location>
</feature>
<dbReference type="Gene3D" id="2.60.40.10">
    <property type="entry name" value="Immunoglobulins"/>
    <property type="match status" value="1"/>
</dbReference>
<keyword evidence="7" id="KW-1133">Transmembrane helix</keyword>
<feature type="region of interest" description="Disordered" evidence="6">
    <location>
        <begin position="1691"/>
        <end position="1728"/>
    </location>
</feature>
<feature type="domain" description="CNA-B" evidence="9">
    <location>
        <begin position="986"/>
        <end position="1068"/>
    </location>
</feature>
<dbReference type="Pfam" id="PF05737">
    <property type="entry name" value="Collagen_bind"/>
    <property type="match status" value="1"/>
</dbReference>
<dbReference type="InterPro" id="IPR008454">
    <property type="entry name" value="Collagen-bd_Cna-like_B-typ_dom"/>
</dbReference>
<evidence type="ECO:0000256" key="2">
    <source>
        <dbReference type="ARBA" id="ARBA00022512"/>
    </source>
</evidence>
<dbReference type="Pfam" id="PF05738">
    <property type="entry name" value="Cna_B"/>
    <property type="match status" value="14"/>
</dbReference>
<comment type="subcellular location">
    <subcellularLocation>
        <location evidence="1">Secreted</location>
        <location evidence="1">Cell wall</location>
    </subcellularLocation>
</comment>
<evidence type="ECO:0000313" key="12">
    <source>
        <dbReference type="Proteomes" id="UP001348492"/>
    </source>
</evidence>
<dbReference type="Gene3D" id="2.60.40.740">
    <property type="match status" value="1"/>
</dbReference>
<dbReference type="RefSeq" id="WP_018590661.1">
    <property type="nucleotide sequence ID" value="NZ_CP117523.1"/>
</dbReference>
<dbReference type="InterPro" id="IPR008456">
    <property type="entry name" value="Collagen-bd_dom"/>
</dbReference>
<dbReference type="InterPro" id="IPR013783">
    <property type="entry name" value="Ig-like_fold"/>
</dbReference>
<dbReference type="InterPro" id="IPR011252">
    <property type="entry name" value="Fibrogen-bd_dom1"/>
</dbReference>
<dbReference type="InterPro" id="IPR008966">
    <property type="entry name" value="Adhesion_dom_sf"/>
</dbReference>
<evidence type="ECO:0000313" key="11">
    <source>
        <dbReference type="EMBL" id="WWD83867.1"/>
    </source>
</evidence>
<feature type="domain" description="CNA-B" evidence="9">
    <location>
        <begin position="541"/>
        <end position="622"/>
    </location>
</feature>
<dbReference type="SUPFAM" id="SSF49478">
    <property type="entry name" value="Cna protein B-type domain"/>
    <property type="match status" value="14"/>
</dbReference>
<keyword evidence="3" id="KW-0964">Secreted</keyword>
<feature type="domain" description="SpaA-like prealbumin fold" evidence="10">
    <location>
        <begin position="338"/>
        <end position="424"/>
    </location>
</feature>
<feature type="domain" description="CNA-B" evidence="9">
    <location>
        <begin position="1076"/>
        <end position="1155"/>
    </location>
</feature>
<protein>
    <submittedName>
        <fullName evidence="11">Uncharacterized protein</fullName>
    </submittedName>
</protein>
<feature type="domain" description="CNA-B" evidence="9">
    <location>
        <begin position="1254"/>
        <end position="1334"/>
    </location>
</feature>
<keyword evidence="5" id="KW-0572">Peptidoglycan-anchor</keyword>
<feature type="domain" description="CNA-B" evidence="9">
    <location>
        <begin position="1342"/>
        <end position="1424"/>
    </location>
</feature>
<dbReference type="SUPFAM" id="SSF49401">
    <property type="entry name" value="Bacterial adhesins"/>
    <property type="match status" value="2"/>
</dbReference>
<evidence type="ECO:0000259" key="10">
    <source>
        <dbReference type="Pfam" id="PF17802"/>
    </source>
</evidence>
<feature type="compositionally biased region" description="Low complexity" evidence="6">
    <location>
        <begin position="1693"/>
        <end position="1728"/>
    </location>
</feature>
<evidence type="ECO:0000259" key="9">
    <source>
        <dbReference type="Pfam" id="PF05738"/>
    </source>
</evidence>
<accession>A0ABZ2EVC3</accession>
<feature type="domain" description="CNA-B" evidence="9">
    <location>
        <begin position="440"/>
        <end position="534"/>
    </location>
</feature>
<dbReference type="InterPro" id="IPR041033">
    <property type="entry name" value="SpaA_PFL_dom_1"/>
</dbReference>
<feature type="domain" description="Collagen binding" evidence="8">
    <location>
        <begin position="180"/>
        <end position="302"/>
    </location>
</feature>
<evidence type="ECO:0000256" key="4">
    <source>
        <dbReference type="ARBA" id="ARBA00022729"/>
    </source>
</evidence>
<feature type="domain" description="CNA-B" evidence="9">
    <location>
        <begin position="1164"/>
        <end position="1246"/>
    </location>
</feature>
<feature type="domain" description="CNA-B" evidence="9">
    <location>
        <begin position="898"/>
        <end position="978"/>
    </location>
</feature>
<reference evidence="11 12" key="1">
    <citation type="journal article" date="2023" name="PLoS ONE">
        <title>Genome-based metabolic and phylogenomic analysis of three Terrisporobacter species.</title>
        <authorList>
            <person name="Boer T."/>
            <person name="Bengelsdorf F.R."/>
            <person name="Bomeke M."/>
            <person name="Daniel R."/>
            <person name="Poehlein A."/>
        </authorList>
    </citation>
    <scope>NUCLEOTIDE SEQUENCE [LARGE SCALE GENOMIC DNA]</scope>
    <source>
        <strain evidence="11 12">DSM 1288</strain>
    </source>
</reference>
<dbReference type="Gene3D" id="2.60.40.1280">
    <property type="match status" value="1"/>
</dbReference>
<keyword evidence="12" id="KW-1185">Reference proteome</keyword>
<dbReference type="EMBL" id="CP117523">
    <property type="protein sequence ID" value="WWD83867.1"/>
    <property type="molecule type" value="Genomic_DNA"/>
</dbReference>
<feature type="domain" description="CNA-B" evidence="9">
    <location>
        <begin position="720"/>
        <end position="800"/>
    </location>
</feature>
<evidence type="ECO:0000256" key="3">
    <source>
        <dbReference type="ARBA" id="ARBA00022525"/>
    </source>
</evidence>
<gene>
    <name evidence="11" type="ORF">TEGL_22830</name>
</gene>
<name>A0ABZ2EVC3_9FIRM</name>
<keyword evidence="7" id="KW-0472">Membrane</keyword>
<keyword evidence="4" id="KW-0732">Signal</keyword>
<feature type="domain" description="CNA-B" evidence="9">
    <location>
        <begin position="1610"/>
        <end position="1690"/>
    </location>
</feature>
<dbReference type="Gene3D" id="2.60.40.1140">
    <property type="entry name" value="Collagen-binding surface protein Cna, B-type domain"/>
    <property type="match status" value="14"/>
</dbReference>
<feature type="transmembrane region" description="Helical" evidence="7">
    <location>
        <begin position="1737"/>
        <end position="1754"/>
    </location>
</feature>
<keyword evidence="2" id="KW-0134">Cell wall</keyword>
<evidence type="ECO:0000256" key="1">
    <source>
        <dbReference type="ARBA" id="ARBA00004191"/>
    </source>
</evidence>
<evidence type="ECO:0000256" key="5">
    <source>
        <dbReference type="ARBA" id="ARBA00023088"/>
    </source>
</evidence>